<dbReference type="InterPro" id="IPR025649">
    <property type="entry name" value="DUF4360"/>
</dbReference>
<name>A0AAN7AG17_9PEZI</name>
<evidence type="ECO:0000313" key="3">
    <source>
        <dbReference type="Proteomes" id="UP001302126"/>
    </source>
</evidence>
<feature type="chain" id="PRO_5042970451" description="Ubiquitin 3 binding protein But2 C-terminal domain-containing protein" evidence="1">
    <location>
        <begin position="18"/>
        <end position="183"/>
    </location>
</feature>
<reference evidence="2" key="1">
    <citation type="journal article" date="2023" name="Mol. Phylogenet. Evol.">
        <title>Genome-scale phylogeny and comparative genomics of the fungal order Sordariales.</title>
        <authorList>
            <person name="Hensen N."/>
            <person name="Bonometti L."/>
            <person name="Westerberg I."/>
            <person name="Brannstrom I.O."/>
            <person name="Guillou S."/>
            <person name="Cros-Aarteil S."/>
            <person name="Calhoun S."/>
            <person name="Haridas S."/>
            <person name="Kuo A."/>
            <person name="Mondo S."/>
            <person name="Pangilinan J."/>
            <person name="Riley R."/>
            <person name="LaButti K."/>
            <person name="Andreopoulos B."/>
            <person name="Lipzen A."/>
            <person name="Chen C."/>
            <person name="Yan M."/>
            <person name="Daum C."/>
            <person name="Ng V."/>
            <person name="Clum A."/>
            <person name="Steindorff A."/>
            <person name="Ohm R.A."/>
            <person name="Martin F."/>
            <person name="Silar P."/>
            <person name="Natvig D.O."/>
            <person name="Lalanne C."/>
            <person name="Gautier V."/>
            <person name="Ament-Velasquez S.L."/>
            <person name="Kruys A."/>
            <person name="Hutchinson M.I."/>
            <person name="Powell A.J."/>
            <person name="Barry K."/>
            <person name="Miller A.N."/>
            <person name="Grigoriev I.V."/>
            <person name="Debuchy R."/>
            <person name="Gladieux P."/>
            <person name="Hiltunen Thoren M."/>
            <person name="Johannesson H."/>
        </authorList>
    </citation>
    <scope>NUCLEOTIDE SEQUENCE</scope>
    <source>
        <strain evidence="2">PSN309</strain>
    </source>
</reference>
<comment type="caution">
    <text evidence="2">The sequence shown here is derived from an EMBL/GenBank/DDBJ whole genome shotgun (WGS) entry which is preliminary data.</text>
</comment>
<accession>A0AAN7AG17</accession>
<evidence type="ECO:0008006" key="4">
    <source>
        <dbReference type="Google" id="ProtNLM"/>
    </source>
</evidence>
<feature type="signal peptide" evidence="1">
    <location>
        <begin position="1"/>
        <end position="17"/>
    </location>
</feature>
<sequence length="183" mass="19870">MKTSILSLGLLPSLSLAQVVFDGTFRYDRVNCPTASVTFTPNRQSATIIFPAYEVNTAPGQQDQGCDVFFQLLWPVGCTNLIVTNDISGSVSIDPLVKARVTRTYDVQDGTPRTFTFTTTFPDNGLSFPLRDTFSTNRTNPDAGNARRELAIRGRLNLSNFSQGQAGSLRVSSYTVNLASGAC</sequence>
<proteinExistence type="predicted"/>
<dbReference type="Proteomes" id="UP001302126">
    <property type="component" value="Unassembled WGS sequence"/>
</dbReference>
<evidence type="ECO:0000313" key="2">
    <source>
        <dbReference type="EMBL" id="KAK4185304.1"/>
    </source>
</evidence>
<gene>
    <name evidence="2" type="ORF">QBC35DRAFT_534272</name>
</gene>
<evidence type="ECO:0000256" key="1">
    <source>
        <dbReference type="SAM" id="SignalP"/>
    </source>
</evidence>
<keyword evidence="1" id="KW-0732">Signal</keyword>
<dbReference type="AlphaFoldDB" id="A0AAN7AG17"/>
<organism evidence="2 3">
    <name type="scientific">Podospora australis</name>
    <dbReference type="NCBI Taxonomy" id="1536484"/>
    <lineage>
        <taxon>Eukaryota</taxon>
        <taxon>Fungi</taxon>
        <taxon>Dikarya</taxon>
        <taxon>Ascomycota</taxon>
        <taxon>Pezizomycotina</taxon>
        <taxon>Sordariomycetes</taxon>
        <taxon>Sordariomycetidae</taxon>
        <taxon>Sordariales</taxon>
        <taxon>Podosporaceae</taxon>
        <taxon>Podospora</taxon>
    </lineage>
</organism>
<dbReference type="Pfam" id="PF14273">
    <property type="entry name" value="DUF4360"/>
    <property type="match status" value="1"/>
</dbReference>
<protein>
    <recommendedName>
        <fullName evidence="4">Ubiquitin 3 binding protein But2 C-terminal domain-containing protein</fullName>
    </recommendedName>
</protein>
<keyword evidence="3" id="KW-1185">Reference proteome</keyword>
<reference evidence="2" key="2">
    <citation type="submission" date="2023-05" db="EMBL/GenBank/DDBJ databases">
        <authorList>
            <consortium name="Lawrence Berkeley National Laboratory"/>
            <person name="Steindorff A."/>
            <person name="Hensen N."/>
            <person name="Bonometti L."/>
            <person name="Westerberg I."/>
            <person name="Brannstrom I.O."/>
            <person name="Guillou S."/>
            <person name="Cros-Aarteil S."/>
            <person name="Calhoun S."/>
            <person name="Haridas S."/>
            <person name="Kuo A."/>
            <person name="Mondo S."/>
            <person name="Pangilinan J."/>
            <person name="Riley R."/>
            <person name="Labutti K."/>
            <person name="Andreopoulos B."/>
            <person name="Lipzen A."/>
            <person name="Chen C."/>
            <person name="Yanf M."/>
            <person name="Daum C."/>
            <person name="Ng V."/>
            <person name="Clum A."/>
            <person name="Ohm R."/>
            <person name="Martin F."/>
            <person name="Silar P."/>
            <person name="Natvig D."/>
            <person name="Lalanne C."/>
            <person name="Gautier V."/>
            <person name="Ament-Velasquez S.L."/>
            <person name="Kruys A."/>
            <person name="Hutchinson M.I."/>
            <person name="Powell A.J."/>
            <person name="Barry K."/>
            <person name="Miller A.N."/>
            <person name="Grigoriev I.V."/>
            <person name="Debuchy R."/>
            <person name="Gladieux P."/>
            <person name="Thoren M.H."/>
            <person name="Johannesson H."/>
        </authorList>
    </citation>
    <scope>NUCLEOTIDE SEQUENCE</scope>
    <source>
        <strain evidence="2">PSN309</strain>
    </source>
</reference>
<dbReference type="EMBL" id="MU864454">
    <property type="protein sequence ID" value="KAK4185304.1"/>
    <property type="molecule type" value="Genomic_DNA"/>
</dbReference>